<keyword evidence="2" id="KW-1185">Reference proteome</keyword>
<name>A0ABS3RYC5_9ACTN</name>
<dbReference type="EMBL" id="JAGEPF010000018">
    <property type="protein sequence ID" value="MBO2461646.1"/>
    <property type="molecule type" value="Genomic_DNA"/>
</dbReference>
<gene>
    <name evidence="1" type="ORF">J4709_29165</name>
</gene>
<organism evidence="1 2">
    <name type="scientific">Actinomadura violacea</name>
    <dbReference type="NCBI Taxonomy" id="2819934"/>
    <lineage>
        <taxon>Bacteria</taxon>
        <taxon>Bacillati</taxon>
        <taxon>Actinomycetota</taxon>
        <taxon>Actinomycetes</taxon>
        <taxon>Streptosporangiales</taxon>
        <taxon>Thermomonosporaceae</taxon>
        <taxon>Actinomadura</taxon>
    </lineage>
</organism>
<protein>
    <submittedName>
        <fullName evidence="1">Uncharacterized protein</fullName>
    </submittedName>
</protein>
<sequence>MCIYFPLLDEATERWGLACTLHGDHPWPCPFDTHTVAGLPLLPCGPAEGAGDVHVDRLPTREAALAYARSRTHGERPIVVHAGSRGFGDHPLHQPTRSCWCGPEVTR</sequence>
<reference evidence="1 2" key="1">
    <citation type="submission" date="2021-03" db="EMBL/GenBank/DDBJ databases">
        <title>Actinomadura violae sp. nov., isolated from lichen in Thailand.</title>
        <authorList>
            <person name="Kanchanasin P."/>
            <person name="Saeng-In P."/>
            <person name="Phongsopitanun W."/>
            <person name="Yuki M."/>
            <person name="Kudo T."/>
            <person name="Ohkuma M."/>
            <person name="Tanasupawat S."/>
        </authorList>
    </citation>
    <scope>NUCLEOTIDE SEQUENCE [LARGE SCALE GENOMIC DNA]</scope>
    <source>
        <strain evidence="1 2">LCR2-06</strain>
    </source>
</reference>
<evidence type="ECO:0000313" key="1">
    <source>
        <dbReference type="EMBL" id="MBO2461646.1"/>
    </source>
</evidence>
<accession>A0ABS3RYC5</accession>
<evidence type="ECO:0000313" key="2">
    <source>
        <dbReference type="Proteomes" id="UP000680206"/>
    </source>
</evidence>
<dbReference type="RefSeq" id="WP_208245052.1">
    <property type="nucleotide sequence ID" value="NZ_JAGEPF010000018.1"/>
</dbReference>
<proteinExistence type="predicted"/>
<dbReference type="Proteomes" id="UP000680206">
    <property type="component" value="Unassembled WGS sequence"/>
</dbReference>
<comment type="caution">
    <text evidence="1">The sequence shown here is derived from an EMBL/GenBank/DDBJ whole genome shotgun (WGS) entry which is preliminary data.</text>
</comment>